<proteinExistence type="predicted"/>
<dbReference type="Pfam" id="PF00165">
    <property type="entry name" value="HTH_AraC"/>
    <property type="match status" value="1"/>
</dbReference>
<dbReference type="SUPFAM" id="SSF46689">
    <property type="entry name" value="Homeodomain-like"/>
    <property type="match status" value="1"/>
</dbReference>
<evidence type="ECO:0000256" key="1">
    <source>
        <dbReference type="ARBA" id="ARBA00023015"/>
    </source>
</evidence>
<sequence length="269" mass="32339">MKIKTEFYQPQHPVLQKYIEGFYFITEQKIEKPFNYWTFPNNYCIVSAYLNAEVELQKQKISVSSAEHQFTSTLVKRYITPLEINISAIVNEITIYFKPAGLNYFIDDLPALFNNDFSYFNPFSDYKDEMLKILNARERKNQLEQLEEYWISKLIPKDFTQLENWMTDIYSPMTIEEIAEKSNISRQYFNKKFQKYIGKSPSEFRKINKFRNSINQKKENKNLIDLSLDANFYDQSHFIRSFKELTRINPTSFFDNVDTTKENIWMFLK</sequence>
<dbReference type="GO" id="GO:0043565">
    <property type="term" value="F:sequence-specific DNA binding"/>
    <property type="evidence" value="ECO:0007669"/>
    <property type="project" value="InterPro"/>
</dbReference>
<name>A0A1V3TXR8_ELIME</name>
<keyword evidence="3" id="KW-0804">Transcription</keyword>
<keyword evidence="6" id="KW-1185">Reference proteome</keyword>
<evidence type="ECO:0000256" key="2">
    <source>
        <dbReference type="ARBA" id="ARBA00023125"/>
    </source>
</evidence>
<evidence type="ECO:0000256" key="3">
    <source>
        <dbReference type="ARBA" id="ARBA00023163"/>
    </source>
</evidence>
<dbReference type="Proteomes" id="UP000188947">
    <property type="component" value="Unassembled WGS sequence"/>
</dbReference>
<dbReference type="Gene3D" id="1.10.10.60">
    <property type="entry name" value="Homeodomain-like"/>
    <property type="match status" value="2"/>
</dbReference>
<dbReference type="InterPro" id="IPR018060">
    <property type="entry name" value="HTH_AraC"/>
</dbReference>
<accession>A0A1V3TXR8</accession>
<feature type="domain" description="HTH araC/xylS-type" evidence="4">
    <location>
        <begin position="160"/>
        <end position="256"/>
    </location>
</feature>
<keyword evidence="2" id="KW-0238">DNA-binding</keyword>
<reference evidence="5 6" key="1">
    <citation type="submission" date="2016-11" db="EMBL/GenBank/DDBJ databases">
        <title>Genome sequence and comparative genomic analysis of clinical strain Elizabethkingia meningoseptica 61421 PRCM.</title>
        <authorList>
            <person name="Wang M."/>
            <person name="Hu S."/>
            <person name="Cao L."/>
            <person name="Jiang T."/>
            <person name="Zhou Y."/>
            <person name="Ming D."/>
        </authorList>
    </citation>
    <scope>NUCLEOTIDE SEQUENCE [LARGE SCALE GENOMIC DNA]</scope>
    <source>
        <strain evidence="5 6">61421 PRCM</strain>
    </source>
</reference>
<dbReference type="GeneID" id="48542753"/>
<dbReference type="SMART" id="SM00342">
    <property type="entry name" value="HTH_ARAC"/>
    <property type="match status" value="1"/>
</dbReference>
<evidence type="ECO:0000313" key="5">
    <source>
        <dbReference type="EMBL" id="OOH94179.1"/>
    </source>
</evidence>
<gene>
    <name evidence="5" type="ORF">BMF97_12505</name>
</gene>
<evidence type="ECO:0000259" key="4">
    <source>
        <dbReference type="PROSITE" id="PS01124"/>
    </source>
</evidence>
<protein>
    <submittedName>
        <fullName evidence="5">AraC family transcriptional regulator</fullName>
    </submittedName>
</protein>
<evidence type="ECO:0000313" key="6">
    <source>
        <dbReference type="Proteomes" id="UP000188947"/>
    </source>
</evidence>
<dbReference type="PANTHER" id="PTHR43280">
    <property type="entry name" value="ARAC-FAMILY TRANSCRIPTIONAL REGULATOR"/>
    <property type="match status" value="1"/>
</dbReference>
<dbReference type="KEGG" id="emg:BBD33_09465"/>
<dbReference type="InterPro" id="IPR009057">
    <property type="entry name" value="Homeodomain-like_sf"/>
</dbReference>
<dbReference type="GO" id="GO:0003700">
    <property type="term" value="F:DNA-binding transcription factor activity"/>
    <property type="evidence" value="ECO:0007669"/>
    <property type="project" value="InterPro"/>
</dbReference>
<dbReference type="EMBL" id="MPOG01000014">
    <property type="protein sequence ID" value="OOH94179.1"/>
    <property type="molecule type" value="Genomic_DNA"/>
</dbReference>
<dbReference type="STRING" id="238.BBD35_11825"/>
<dbReference type="AlphaFoldDB" id="A0A1V3TXR8"/>
<dbReference type="OrthoDB" id="662446at2"/>
<dbReference type="PROSITE" id="PS01124">
    <property type="entry name" value="HTH_ARAC_FAMILY_2"/>
    <property type="match status" value="1"/>
</dbReference>
<dbReference type="PANTHER" id="PTHR43280:SF2">
    <property type="entry name" value="HTH-TYPE TRANSCRIPTIONAL REGULATOR EXSA"/>
    <property type="match status" value="1"/>
</dbReference>
<comment type="caution">
    <text evidence="5">The sequence shown here is derived from an EMBL/GenBank/DDBJ whole genome shotgun (WGS) entry which is preliminary data.</text>
</comment>
<dbReference type="eggNOG" id="COG2207">
    <property type="taxonomic scope" value="Bacteria"/>
</dbReference>
<dbReference type="RefSeq" id="WP_016199551.1">
    <property type="nucleotide sequence ID" value="NZ_CP014338.1"/>
</dbReference>
<organism evidence="5 6">
    <name type="scientific">Elizabethkingia meningoseptica</name>
    <name type="common">Chryseobacterium meningosepticum</name>
    <dbReference type="NCBI Taxonomy" id="238"/>
    <lineage>
        <taxon>Bacteria</taxon>
        <taxon>Pseudomonadati</taxon>
        <taxon>Bacteroidota</taxon>
        <taxon>Flavobacteriia</taxon>
        <taxon>Flavobacteriales</taxon>
        <taxon>Weeksellaceae</taxon>
        <taxon>Elizabethkingia</taxon>
    </lineage>
</organism>
<keyword evidence="1" id="KW-0805">Transcription regulation</keyword>